<dbReference type="EMBL" id="JBEFKJ010000072">
    <property type="protein sequence ID" value="KAL2036516.1"/>
    <property type="molecule type" value="Genomic_DNA"/>
</dbReference>
<sequence length="303" mass="34445">MMRICGPLPIRILSHNIRYATDAPFKGEEAWEIRGPHLVNELCFSTAHCAESIICLQEVLHRQLVDILAGLNSKKNAWDFVGVGRDDGIQAGEYSPILYKPSVWELKSHGTKWLSQTPDRPSRSWDAACRRILTIAVFQHYSTRKTLVAMNTHLDDQGQRSRLEATRIIREQIRITAEQSPQQRSLPVFLAGDFNSEPNQEAYKEISSEASPMGDLQLMVPEVERYGDLNTFTGFDIASTRPKRIDFIFINKSDPTSNERSKLAGDTVEKWWLVDGYAVLPNRFENMVFVSDHRIVIGDLSVI</sequence>
<gene>
    <name evidence="2" type="ORF">N7G274_010746</name>
</gene>
<evidence type="ECO:0000259" key="1">
    <source>
        <dbReference type="Pfam" id="PF03372"/>
    </source>
</evidence>
<dbReference type="Gene3D" id="3.60.10.10">
    <property type="entry name" value="Endonuclease/exonuclease/phosphatase"/>
    <property type="match status" value="1"/>
</dbReference>
<comment type="caution">
    <text evidence="2">The sequence shown here is derived from an EMBL/GenBank/DDBJ whole genome shotgun (WGS) entry which is preliminary data.</text>
</comment>
<evidence type="ECO:0000313" key="3">
    <source>
        <dbReference type="Proteomes" id="UP001590950"/>
    </source>
</evidence>
<dbReference type="CDD" id="cd09083">
    <property type="entry name" value="EEP-1"/>
    <property type="match status" value="1"/>
</dbReference>
<accession>A0ABR3ZV79</accession>
<feature type="domain" description="Endonuclease/exonuclease/phosphatase" evidence="1">
    <location>
        <begin position="53"/>
        <end position="293"/>
    </location>
</feature>
<proteinExistence type="predicted"/>
<reference evidence="2 3" key="1">
    <citation type="submission" date="2024-09" db="EMBL/GenBank/DDBJ databases">
        <title>Rethinking Asexuality: The Enigmatic Case of Functional Sexual Genes in Lepraria (Stereocaulaceae).</title>
        <authorList>
            <person name="Doellman M."/>
            <person name="Sun Y."/>
            <person name="Barcenas-Pena A."/>
            <person name="Lumbsch H.T."/>
            <person name="Grewe F."/>
        </authorList>
    </citation>
    <scope>NUCLEOTIDE SEQUENCE [LARGE SCALE GENOMIC DNA]</scope>
    <source>
        <strain evidence="2 3">Mercado 3170</strain>
    </source>
</reference>
<dbReference type="InterPro" id="IPR050410">
    <property type="entry name" value="CCR4/nocturin_mRNA_transcr"/>
</dbReference>
<dbReference type="PANTHER" id="PTHR12121">
    <property type="entry name" value="CARBON CATABOLITE REPRESSOR PROTEIN 4"/>
    <property type="match status" value="1"/>
</dbReference>
<dbReference type="Pfam" id="PF03372">
    <property type="entry name" value="Exo_endo_phos"/>
    <property type="match status" value="1"/>
</dbReference>
<dbReference type="PANTHER" id="PTHR12121:SF36">
    <property type="entry name" value="ENDONUCLEASE_EXONUCLEASE_PHOSPHATASE DOMAIN-CONTAINING PROTEIN"/>
    <property type="match status" value="1"/>
</dbReference>
<evidence type="ECO:0000313" key="2">
    <source>
        <dbReference type="EMBL" id="KAL2036516.1"/>
    </source>
</evidence>
<dbReference type="InterPro" id="IPR036691">
    <property type="entry name" value="Endo/exonu/phosph_ase_sf"/>
</dbReference>
<dbReference type="InterPro" id="IPR005135">
    <property type="entry name" value="Endo/exonuclease/phosphatase"/>
</dbReference>
<organism evidence="2 3">
    <name type="scientific">Stereocaulon virgatum</name>
    <dbReference type="NCBI Taxonomy" id="373712"/>
    <lineage>
        <taxon>Eukaryota</taxon>
        <taxon>Fungi</taxon>
        <taxon>Dikarya</taxon>
        <taxon>Ascomycota</taxon>
        <taxon>Pezizomycotina</taxon>
        <taxon>Lecanoromycetes</taxon>
        <taxon>OSLEUM clade</taxon>
        <taxon>Lecanoromycetidae</taxon>
        <taxon>Lecanorales</taxon>
        <taxon>Lecanorineae</taxon>
        <taxon>Stereocaulaceae</taxon>
        <taxon>Stereocaulon</taxon>
    </lineage>
</organism>
<name>A0ABR3ZV79_9LECA</name>
<dbReference type="SUPFAM" id="SSF56219">
    <property type="entry name" value="DNase I-like"/>
    <property type="match status" value="1"/>
</dbReference>
<dbReference type="Proteomes" id="UP001590950">
    <property type="component" value="Unassembled WGS sequence"/>
</dbReference>
<keyword evidence="3" id="KW-1185">Reference proteome</keyword>
<protein>
    <recommendedName>
        <fullName evidence="1">Endonuclease/exonuclease/phosphatase domain-containing protein</fullName>
    </recommendedName>
</protein>